<comment type="caution">
    <text evidence="2">The sequence shown here is derived from an EMBL/GenBank/DDBJ whole genome shotgun (WGS) entry which is preliminary data.</text>
</comment>
<feature type="compositionally biased region" description="Low complexity" evidence="1">
    <location>
        <begin position="26"/>
        <end position="47"/>
    </location>
</feature>
<gene>
    <name evidence="2" type="ORF">RB653_008233</name>
</gene>
<dbReference type="Proteomes" id="UP001344447">
    <property type="component" value="Unassembled WGS sequence"/>
</dbReference>
<accession>A0AAN7TZM3</accession>
<sequence length="514" mass="60041">MENDEQECGEILSNEEMEDNNEQLKSSSSSPPSSTTSSSSSSSTSPTNNEKNIDFNELNLIYKDFQQQNKDYKDNIIKFYNKRKENDKFFKVLKSYISTSINSKQLNFLTSIYDTLYKNDKTEIPFEYFIEIIYIVSINDTIDPSYKLSSILFFSKYFNKSENNENELFSLLLLLLKFENKSSIIVNNIIQFLGSILSLSISLGMYYILKLTYNWLIDFKNQSITTTTKTEVLNQVINNLNNLNKVERRDVEEEKENNTEKVDNLYISTKLLDILINDHLILNESSNNFENLPCNSFDFSSLLTTIMLSHYLNPFNRTKSNNNNNNNINNKDYIEFTIIPKLLSLLSNYWLFQKPQLLLKSNEKQSKSLNNINILKEIITISIFSNYINDDNENNDNIKEKNELVEPYIIKLNTMLLNTMYQISECKHDNFSNLIIENISNTLNPSFFSNIITKINNLKNNSNNNNKPIDRLSQIIQIYSKTCKRFNPDYLNTHIQLLKQLNFQTQLSKTILNQ</sequence>
<dbReference type="EMBL" id="JAVFKY010000003">
    <property type="protein sequence ID" value="KAK5578561.1"/>
    <property type="molecule type" value="Genomic_DNA"/>
</dbReference>
<dbReference type="AlphaFoldDB" id="A0AAN7TZM3"/>
<keyword evidence="3" id="KW-1185">Reference proteome</keyword>
<evidence type="ECO:0000256" key="1">
    <source>
        <dbReference type="SAM" id="MobiDB-lite"/>
    </source>
</evidence>
<reference evidence="2 3" key="1">
    <citation type="submission" date="2023-11" db="EMBL/GenBank/DDBJ databases">
        <title>Dfirmibasis_genome.</title>
        <authorList>
            <person name="Edelbroek B."/>
            <person name="Kjellin J."/>
            <person name="Jerlstrom-Hultqvist J."/>
            <person name="Soderbom F."/>
        </authorList>
    </citation>
    <scope>NUCLEOTIDE SEQUENCE [LARGE SCALE GENOMIC DNA]</scope>
    <source>
        <strain evidence="2 3">TNS-C-14</strain>
    </source>
</reference>
<evidence type="ECO:0000313" key="3">
    <source>
        <dbReference type="Proteomes" id="UP001344447"/>
    </source>
</evidence>
<name>A0AAN7TZM3_9MYCE</name>
<evidence type="ECO:0000313" key="2">
    <source>
        <dbReference type="EMBL" id="KAK5578561.1"/>
    </source>
</evidence>
<organism evidence="2 3">
    <name type="scientific">Dictyostelium firmibasis</name>
    <dbReference type="NCBI Taxonomy" id="79012"/>
    <lineage>
        <taxon>Eukaryota</taxon>
        <taxon>Amoebozoa</taxon>
        <taxon>Evosea</taxon>
        <taxon>Eumycetozoa</taxon>
        <taxon>Dictyostelia</taxon>
        <taxon>Dictyosteliales</taxon>
        <taxon>Dictyosteliaceae</taxon>
        <taxon>Dictyostelium</taxon>
    </lineage>
</organism>
<protein>
    <submittedName>
        <fullName evidence="2">Uncharacterized protein</fullName>
    </submittedName>
</protein>
<proteinExistence type="predicted"/>
<feature type="region of interest" description="Disordered" evidence="1">
    <location>
        <begin position="1"/>
        <end position="51"/>
    </location>
</feature>
<feature type="compositionally biased region" description="Acidic residues" evidence="1">
    <location>
        <begin position="1"/>
        <end position="21"/>
    </location>
</feature>